<feature type="transmembrane region" description="Helical" evidence="1">
    <location>
        <begin position="176"/>
        <end position="200"/>
    </location>
</feature>
<accession>A0A6V8LLX1</accession>
<feature type="domain" description="Potassium channel" evidence="2">
    <location>
        <begin position="151"/>
        <end position="204"/>
    </location>
</feature>
<dbReference type="AlphaFoldDB" id="A0A6V8LLX1"/>
<gene>
    <name evidence="3" type="ORF">NNJEOMEG_01506</name>
</gene>
<keyword evidence="1" id="KW-1133">Transmembrane helix</keyword>
<evidence type="ECO:0000256" key="1">
    <source>
        <dbReference type="SAM" id="Phobius"/>
    </source>
</evidence>
<reference evidence="3 4" key="1">
    <citation type="submission" date="2020-04" db="EMBL/GenBank/DDBJ databases">
        <authorList>
            <consortium name="Desulfovibrio sp. FSS-1 genome sequencing consortium"/>
            <person name="Shimoshige H."/>
            <person name="Kobayashi H."/>
            <person name="Maekawa T."/>
        </authorList>
    </citation>
    <scope>NUCLEOTIDE SEQUENCE [LARGE SCALE GENOMIC DNA]</scope>
    <source>
        <strain evidence="3 4">SIID29052-01</strain>
    </source>
</reference>
<proteinExistence type="predicted"/>
<comment type="caution">
    <text evidence="3">The sequence shown here is derived from an EMBL/GenBank/DDBJ whole genome shotgun (WGS) entry which is preliminary data.</text>
</comment>
<feature type="transmembrane region" description="Helical" evidence="1">
    <location>
        <begin position="12"/>
        <end position="29"/>
    </location>
</feature>
<organism evidence="3 4">
    <name type="scientific">Fundidesulfovibrio magnetotacticus</name>
    <dbReference type="NCBI Taxonomy" id="2730080"/>
    <lineage>
        <taxon>Bacteria</taxon>
        <taxon>Pseudomonadati</taxon>
        <taxon>Thermodesulfobacteriota</taxon>
        <taxon>Desulfovibrionia</taxon>
        <taxon>Desulfovibrionales</taxon>
        <taxon>Desulfovibrionaceae</taxon>
        <taxon>Fundidesulfovibrio</taxon>
    </lineage>
</organism>
<evidence type="ECO:0000313" key="4">
    <source>
        <dbReference type="Proteomes" id="UP000494245"/>
    </source>
</evidence>
<dbReference type="InterPro" id="IPR013099">
    <property type="entry name" value="K_chnl_dom"/>
</dbReference>
<reference evidence="3 4" key="2">
    <citation type="submission" date="2020-05" db="EMBL/GenBank/DDBJ databases">
        <title>Draft genome sequence of Desulfovibrio sp. strainFSS-1.</title>
        <authorList>
            <person name="Shimoshige H."/>
            <person name="Kobayashi H."/>
            <person name="Maekawa T."/>
        </authorList>
    </citation>
    <scope>NUCLEOTIDE SEQUENCE [LARGE SCALE GENOMIC DNA]</scope>
    <source>
        <strain evidence="3 4">SIID29052-01</strain>
    </source>
</reference>
<keyword evidence="1" id="KW-0472">Membrane</keyword>
<evidence type="ECO:0000313" key="3">
    <source>
        <dbReference type="EMBL" id="GFK93672.1"/>
    </source>
</evidence>
<keyword evidence="1" id="KW-0812">Transmembrane</keyword>
<dbReference type="EMBL" id="BLTE01000005">
    <property type="protein sequence ID" value="GFK93672.1"/>
    <property type="molecule type" value="Genomic_DNA"/>
</dbReference>
<keyword evidence="4" id="KW-1185">Reference proteome</keyword>
<evidence type="ECO:0000259" key="2">
    <source>
        <dbReference type="Pfam" id="PF07885"/>
    </source>
</evidence>
<sequence length="214" mass="23704">MIHLIKAHREFLSMLLLTGMLVLGGHLPYRLESALFFVVVFLVALLSSTRNAIQTALLGVSTVFYLLAWHDAFHQVLLSAMFCVSGLICLAYGVSSTIAFVLTSREVSRREVFALVNCYMLVGYFFALLYTLVENAAPGSFLLPARPERLMDSLIYLSFSTMTTVGYGDAAPVSTLAQRLCVSQAVFGQFYFALVVAYLLNKLFQQGRDVGDQQ</sequence>
<feature type="transmembrane region" description="Helical" evidence="1">
    <location>
        <begin position="114"/>
        <end position="133"/>
    </location>
</feature>
<dbReference type="Proteomes" id="UP000494245">
    <property type="component" value="Unassembled WGS sequence"/>
</dbReference>
<dbReference type="SUPFAM" id="SSF81324">
    <property type="entry name" value="Voltage-gated potassium channels"/>
    <property type="match status" value="1"/>
</dbReference>
<feature type="transmembrane region" description="Helical" evidence="1">
    <location>
        <begin position="80"/>
        <end position="102"/>
    </location>
</feature>
<dbReference type="Gene3D" id="1.10.287.70">
    <property type="match status" value="1"/>
</dbReference>
<dbReference type="Pfam" id="PF07885">
    <property type="entry name" value="Ion_trans_2"/>
    <property type="match status" value="1"/>
</dbReference>
<name>A0A6V8LLX1_9BACT</name>
<dbReference type="RefSeq" id="WP_173082936.1">
    <property type="nucleotide sequence ID" value="NZ_BLTE01000005.1"/>
</dbReference>
<protein>
    <recommendedName>
        <fullName evidence="2">Potassium channel domain-containing protein</fullName>
    </recommendedName>
</protein>
<feature type="transmembrane region" description="Helical" evidence="1">
    <location>
        <begin position="35"/>
        <end position="68"/>
    </location>
</feature>